<evidence type="ECO:0000313" key="2">
    <source>
        <dbReference type="EMBL" id="TWB71221.1"/>
    </source>
</evidence>
<name>A0A560JJ49_9BRAD</name>
<comment type="caution">
    <text evidence="2">The sequence shown here is derived from an EMBL/GenBank/DDBJ whole genome shotgun (WGS) entry which is preliminary data.</text>
</comment>
<evidence type="ECO:0000313" key="3">
    <source>
        <dbReference type="Proteomes" id="UP000315914"/>
    </source>
</evidence>
<dbReference type="Proteomes" id="UP000315914">
    <property type="component" value="Unassembled WGS sequence"/>
</dbReference>
<protein>
    <submittedName>
        <fullName evidence="2">Uncharacterized protein</fullName>
    </submittedName>
</protein>
<organism evidence="2 3">
    <name type="scientific">Bradyrhizobium sacchari</name>
    <dbReference type="NCBI Taxonomy" id="1399419"/>
    <lineage>
        <taxon>Bacteria</taxon>
        <taxon>Pseudomonadati</taxon>
        <taxon>Pseudomonadota</taxon>
        <taxon>Alphaproteobacteria</taxon>
        <taxon>Hyphomicrobiales</taxon>
        <taxon>Nitrobacteraceae</taxon>
        <taxon>Bradyrhizobium</taxon>
    </lineage>
</organism>
<sequence length="252" mass="27403">MSLLGKAAVAMWWSVRPEQRAEFGDWHSHEHFPERMNIPGFRRGSRWTSTTDAEGFFVLYELEQYEVLTSKGYLDRLNAPTPWSTKMMPHHLGMVRSQCRIVASFGGGVATSLATIRLSPDVGREAELQKQLSGMLGALARKPGLTGAHLLLTDTPRTSAPTTEQQIRGKDGAADWIVLLSGYDADAVDAVIAGQLSPSSLHAAGAREDIMIGRYRLAFTMTPQDVAATQQTDDLQKKSGTPVGSAACRSSS</sequence>
<feature type="region of interest" description="Disordered" evidence="1">
    <location>
        <begin position="229"/>
        <end position="252"/>
    </location>
</feature>
<reference evidence="2 3" key="1">
    <citation type="submission" date="2019-06" db="EMBL/GenBank/DDBJ databases">
        <title>Genomic Encyclopedia of Type Strains, Phase IV (KMG-V): Genome sequencing to study the core and pangenomes of soil and plant-associated prokaryotes.</title>
        <authorList>
            <person name="Whitman W."/>
        </authorList>
    </citation>
    <scope>NUCLEOTIDE SEQUENCE [LARGE SCALE GENOMIC DNA]</scope>
    <source>
        <strain evidence="2 3">BR 10556</strain>
    </source>
</reference>
<keyword evidence="3" id="KW-1185">Reference proteome</keyword>
<proteinExistence type="predicted"/>
<dbReference type="EMBL" id="VITW01000007">
    <property type="protein sequence ID" value="TWB71221.1"/>
    <property type="molecule type" value="Genomic_DNA"/>
</dbReference>
<gene>
    <name evidence="2" type="ORF">FBZ95_107203</name>
</gene>
<accession>A0A560JJ49</accession>
<dbReference type="RefSeq" id="WP_245326737.1">
    <property type="nucleotide sequence ID" value="NZ_LWIG01000010.1"/>
</dbReference>
<evidence type="ECO:0000256" key="1">
    <source>
        <dbReference type="SAM" id="MobiDB-lite"/>
    </source>
</evidence>
<dbReference type="AlphaFoldDB" id="A0A560JJ49"/>